<organism evidence="2 3">
    <name type="scientific">Nonomuraea salmonea</name>
    <dbReference type="NCBI Taxonomy" id="46181"/>
    <lineage>
        <taxon>Bacteria</taxon>
        <taxon>Bacillati</taxon>
        <taxon>Actinomycetota</taxon>
        <taxon>Actinomycetes</taxon>
        <taxon>Streptosporangiales</taxon>
        <taxon>Streptosporangiaceae</taxon>
        <taxon>Nonomuraea</taxon>
    </lineage>
</organism>
<dbReference type="EMBL" id="JBHMCF010000029">
    <property type="protein sequence ID" value="MFB9473093.1"/>
    <property type="molecule type" value="Genomic_DNA"/>
</dbReference>
<accession>A0ABV5NS05</accession>
<keyword evidence="3" id="KW-1185">Reference proteome</keyword>
<keyword evidence="1" id="KW-0812">Transmembrane</keyword>
<proteinExistence type="predicted"/>
<dbReference type="SUPFAM" id="SSF50969">
    <property type="entry name" value="YVTN repeat-like/Quinoprotein amine dehydrogenase"/>
    <property type="match status" value="1"/>
</dbReference>
<dbReference type="Proteomes" id="UP001589568">
    <property type="component" value="Unassembled WGS sequence"/>
</dbReference>
<comment type="caution">
    <text evidence="2">The sequence shown here is derived from an EMBL/GenBank/DDBJ whole genome shotgun (WGS) entry which is preliminary data.</text>
</comment>
<keyword evidence="1" id="KW-0472">Membrane</keyword>
<name>A0ABV5NS05_9ACTN</name>
<feature type="transmembrane region" description="Helical" evidence="1">
    <location>
        <begin position="98"/>
        <end position="117"/>
    </location>
</feature>
<dbReference type="RefSeq" id="WP_379484027.1">
    <property type="nucleotide sequence ID" value="NZ_JBHMCF010000029.1"/>
</dbReference>
<keyword evidence="1" id="KW-1133">Transmembrane helix</keyword>
<evidence type="ECO:0000313" key="2">
    <source>
        <dbReference type="EMBL" id="MFB9473093.1"/>
    </source>
</evidence>
<evidence type="ECO:0000313" key="3">
    <source>
        <dbReference type="Proteomes" id="UP001589568"/>
    </source>
</evidence>
<reference evidence="2 3" key="1">
    <citation type="submission" date="2024-09" db="EMBL/GenBank/DDBJ databases">
        <authorList>
            <person name="Sun Q."/>
            <person name="Mori K."/>
        </authorList>
    </citation>
    <scope>NUCLEOTIDE SEQUENCE [LARGE SCALE GENOMIC DNA]</scope>
    <source>
        <strain evidence="2 3">JCM 3324</strain>
    </source>
</reference>
<sequence>MMIWVLGAAAILAAAVTVSREMLTRFATLSGYPVTMENAPQVIDYFSRLRRWRLAAVVLAVPVAGFTGDPFYLVAGWCAGPLLAARRVPFFAMNVPRALWLTSVTAAALAGVHLVVSEDPGRTLLPHAAVAVAVAAAVTLADRRPRMEDQDQAAQALGAWSARNVHLAGSAVVLAGVLLVPGRPPQDEPLAHSGPAEVRAIPATFETVDEHDAPTCPWFDEIVAPCRFWLVNGEPFPQAAPYVAEAGKAPRSAPFAVAPNRKAVVYLHAEDRRLTYQDARGSRALTPPLTDADVPAVTFDGRFVVMSGAGARVVDTRTWAPLVLAGAREVHDVNAAGVVVTTGDRVLVLDPRGRERMRLPLGKLGDNYHLRPDGRRLVVIRWAKQRAETYDPATGKRLSAVTYRFPGDDVLENVPGWSKGGRFLLHSAYEDRSYSLDLATGKLTPR</sequence>
<protein>
    <submittedName>
        <fullName evidence="2">Uncharacterized protein</fullName>
    </submittedName>
</protein>
<gene>
    <name evidence="2" type="ORF">ACFFR3_26630</name>
</gene>
<feature type="transmembrane region" description="Helical" evidence="1">
    <location>
        <begin position="123"/>
        <end position="141"/>
    </location>
</feature>
<dbReference type="InterPro" id="IPR011044">
    <property type="entry name" value="Quino_amine_DH_bsu"/>
</dbReference>
<feature type="transmembrane region" description="Helical" evidence="1">
    <location>
        <begin position="54"/>
        <end position="77"/>
    </location>
</feature>
<evidence type="ECO:0000256" key="1">
    <source>
        <dbReference type="SAM" id="Phobius"/>
    </source>
</evidence>